<dbReference type="SUPFAM" id="SSF52540">
    <property type="entry name" value="P-loop containing nucleoside triphosphate hydrolases"/>
    <property type="match status" value="1"/>
</dbReference>
<reference evidence="1 2" key="1">
    <citation type="submission" date="2018-06" db="EMBL/GenBank/DDBJ databases">
        <authorList>
            <consortium name="Pathogen Informatics"/>
            <person name="Doyle S."/>
        </authorList>
    </citation>
    <scope>NUCLEOTIDE SEQUENCE [LARGE SCALE GENOMIC DNA]</scope>
    <source>
        <strain evidence="1 2">NCTC10684</strain>
    </source>
</reference>
<dbReference type="InterPro" id="IPR027417">
    <property type="entry name" value="P-loop_NTPase"/>
</dbReference>
<evidence type="ECO:0000313" key="1">
    <source>
        <dbReference type="EMBL" id="SUU89423.1"/>
    </source>
</evidence>
<accession>A0A380WKB3</accession>
<name>A0A380WKB3_AMIAI</name>
<gene>
    <name evidence="1" type="ORF">NCTC10684_02663</name>
</gene>
<dbReference type="EMBL" id="UFSM01000001">
    <property type="protein sequence ID" value="SUU89423.1"/>
    <property type="molecule type" value="Genomic_DNA"/>
</dbReference>
<dbReference type="RefSeq" id="WP_115733769.1">
    <property type="nucleotide sequence ID" value="NZ_BAAAVY010000002.1"/>
</dbReference>
<organism evidence="1 2">
    <name type="scientific">Aminobacter aminovorans</name>
    <name type="common">Chelatobacter heintzii</name>
    <dbReference type="NCBI Taxonomy" id="83263"/>
    <lineage>
        <taxon>Bacteria</taxon>
        <taxon>Pseudomonadati</taxon>
        <taxon>Pseudomonadota</taxon>
        <taxon>Alphaproteobacteria</taxon>
        <taxon>Hyphomicrobiales</taxon>
        <taxon>Phyllobacteriaceae</taxon>
        <taxon>Aminobacter</taxon>
    </lineage>
</organism>
<dbReference type="Proteomes" id="UP000254701">
    <property type="component" value="Unassembled WGS sequence"/>
</dbReference>
<evidence type="ECO:0008006" key="3">
    <source>
        <dbReference type="Google" id="ProtNLM"/>
    </source>
</evidence>
<evidence type="ECO:0000313" key="2">
    <source>
        <dbReference type="Proteomes" id="UP000254701"/>
    </source>
</evidence>
<dbReference type="Gene3D" id="3.40.50.300">
    <property type="entry name" value="P-loop containing nucleotide triphosphate hydrolases"/>
    <property type="match status" value="1"/>
</dbReference>
<protein>
    <recommendedName>
        <fullName evidence="3">Sulfotransferase family protein</fullName>
    </recommendedName>
</protein>
<dbReference type="OrthoDB" id="1429303at2"/>
<proteinExistence type="predicted"/>
<dbReference type="AlphaFoldDB" id="A0A380WKB3"/>
<sequence length="178" mass="19851">MNIFVLCTGRCGSTTFARACAHIDNFTSGHETRSRLVGEERLAYPTRHIEADNRLSWLLGRLDAQLGDSAHYVHLTRDPEAVAQSFVSRSAHGIMKGYRNAILMEAGNADELSVARDMIDTVTSNIQAFLRDKTNSMHVRLETGGEDFARFWEWIGARGNWEAAAAEWSIRHNATAQG</sequence>